<dbReference type="PaxDb" id="4577-GRMZM2G176056_P01"/>
<dbReference type="EMBL" id="CM000784">
    <property type="protein sequence ID" value="AQK93175.1"/>
    <property type="molecule type" value="Genomic_DNA"/>
</dbReference>
<dbReference type="RefSeq" id="NP_001358468.1">
    <property type="nucleotide sequence ID" value="NM_001371539.1"/>
</dbReference>
<reference evidence="2" key="2">
    <citation type="submission" date="2015-12" db="EMBL/GenBank/DDBJ databases">
        <title>Update maize B73 reference genome by single molecule sequencing technologies.</title>
        <authorList>
            <consortium name="Maize Genome Sequencing Project"/>
            <person name="Ware D."/>
        </authorList>
    </citation>
    <scope>NUCLEOTIDE SEQUENCE</scope>
    <source>
        <tissue evidence="2">Seedling</tissue>
    </source>
</reference>
<dbReference type="InterPro" id="IPR057196">
    <property type="entry name" value="DUF7874"/>
</dbReference>
<reference evidence="4" key="1">
    <citation type="journal article" date="2009" name="Science">
        <title>The B73 maize genome: complexity, diversity, and dynamics.</title>
        <authorList>
            <person name="Schnable P.S."/>
            <person name="Ware D."/>
            <person name="Fulton R.S."/>
            <person name="Stein J.C."/>
            <person name="Wei F."/>
            <person name="Pasternak S."/>
            <person name="Liang C."/>
            <person name="Zhang J."/>
            <person name="Fulton L."/>
            <person name="Graves T.A."/>
            <person name="Minx P."/>
            <person name="Reily A.D."/>
            <person name="Courtney L."/>
            <person name="Kruchowski S.S."/>
            <person name="Tomlinson C."/>
            <person name="Strong C."/>
            <person name="Delehaunty K."/>
            <person name="Fronick C."/>
            <person name="Courtney B."/>
            <person name="Rock S.M."/>
            <person name="Belter E."/>
            <person name="Du F."/>
            <person name="Kim K."/>
            <person name="Abbott R.M."/>
            <person name="Cotton M."/>
            <person name="Levy A."/>
            <person name="Marchetto P."/>
            <person name="Ochoa K."/>
            <person name="Jackson S.M."/>
            <person name="Gillam B."/>
            <person name="Chen W."/>
            <person name="Yan L."/>
            <person name="Higginbotham J."/>
            <person name="Cardenas M."/>
            <person name="Waligorski J."/>
            <person name="Applebaum E."/>
            <person name="Phelps L."/>
            <person name="Falcone J."/>
            <person name="Kanchi K."/>
            <person name="Thane T."/>
            <person name="Scimone A."/>
            <person name="Thane N."/>
            <person name="Henke J."/>
            <person name="Wang T."/>
            <person name="Ruppert J."/>
            <person name="Shah N."/>
            <person name="Rotter K."/>
            <person name="Hodges J."/>
            <person name="Ingenthron E."/>
            <person name="Cordes M."/>
            <person name="Kohlberg S."/>
            <person name="Sgro J."/>
            <person name="Delgado B."/>
            <person name="Mead K."/>
            <person name="Chinwalla A."/>
            <person name="Leonard S."/>
            <person name="Crouse K."/>
            <person name="Collura K."/>
            <person name="Kudrna D."/>
            <person name="Currie J."/>
            <person name="He R."/>
            <person name="Angelova A."/>
            <person name="Rajasekar S."/>
            <person name="Mueller T."/>
            <person name="Lomeli R."/>
            <person name="Scara G."/>
            <person name="Ko A."/>
            <person name="Delaney K."/>
            <person name="Wissotski M."/>
            <person name="Lopez G."/>
            <person name="Campos D."/>
            <person name="Braidotti M."/>
            <person name="Ashley E."/>
            <person name="Golser W."/>
            <person name="Kim H."/>
            <person name="Lee S."/>
            <person name="Lin J."/>
            <person name="Dujmic Z."/>
            <person name="Kim W."/>
            <person name="Talag J."/>
            <person name="Zuccolo A."/>
            <person name="Fan C."/>
            <person name="Sebastian A."/>
            <person name="Kramer M."/>
            <person name="Spiegel L."/>
            <person name="Nascimento L."/>
            <person name="Zutavern T."/>
            <person name="Miller B."/>
            <person name="Ambroise C."/>
            <person name="Muller S."/>
            <person name="Spooner W."/>
            <person name="Narechania A."/>
            <person name="Ren L."/>
            <person name="Wei S."/>
            <person name="Kumari S."/>
            <person name="Faga B."/>
            <person name="Levy M.J."/>
            <person name="McMahan L."/>
            <person name="Van Buren P."/>
            <person name="Vaughn M.W."/>
            <person name="Ying K."/>
            <person name="Yeh C.-T."/>
            <person name="Emrich S.J."/>
            <person name="Jia Y."/>
            <person name="Kalyanaraman A."/>
            <person name="Hsia A.-P."/>
            <person name="Barbazuk W.B."/>
            <person name="Baucom R.S."/>
            <person name="Brutnell T.P."/>
            <person name="Carpita N.C."/>
            <person name="Chaparro C."/>
            <person name="Chia J.-M."/>
            <person name="Deragon J.-M."/>
            <person name="Estill J.C."/>
            <person name="Fu Y."/>
            <person name="Jeddeloh J.A."/>
            <person name="Han Y."/>
            <person name="Lee H."/>
            <person name="Li P."/>
            <person name="Lisch D.R."/>
            <person name="Liu S."/>
            <person name="Liu Z."/>
            <person name="Nagel D.H."/>
            <person name="McCann M.C."/>
            <person name="SanMiguel P."/>
            <person name="Myers A.M."/>
            <person name="Nettleton D."/>
            <person name="Nguyen J."/>
            <person name="Penning B.W."/>
            <person name="Ponnala L."/>
            <person name="Schneider K.L."/>
            <person name="Schwartz D.C."/>
            <person name="Sharma A."/>
            <person name="Soderlund C."/>
            <person name="Springer N.M."/>
            <person name="Sun Q."/>
            <person name="Wang H."/>
            <person name="Waterman M."/>
            <person name="Westerman R."/>
            <person name="Wolfgruber T.K."/>
            <person name="Yang L."/>
            <person name="Yu Y."/>
            <person name="Zhang L."/>
            <person name="Zhou S."/>
            <person name="Zhu Q."/>
            <person name="Bennetzen J.L."/>
            <person name="Dawe R.K."/>
            <person name="Jiang J."/>
            <person name="Jiang N."/>
            <person name="Presting G.G."/>
            <person name="Wessler S.R."/>
            <person name="Aluru S."/>
            <person name="Martienssen R.A."/>
            <person name="Clifton S.W."/>
            <person name="McCombie W.R."/>
            <person name="Wing R.A."/>
            <person name="Wilson R.K."/>
        </authorList>
    </citation>
    <scope>NUCLEOTIDE SEQUENCE [LARGE SCALE GENOMIC DNA]</scope>
    <source>
        <strain evidence="4">cv. B73</strain>
    </source>
</reference>
<evidence type="ECO:0000313" key="2">
    <source>
        <dbReference type="EMBL" id="AQK93175.1"/>
    </source>
</evidence>
<dbReference type="AlphaFoldDB" id="K7VUG4"/>
<organism evidence="2">
    <name type="scientific">Zea mays</name>
    <name type="common">Maize</name>
    <dbReference type="NCBI Taxonomy" id="4577"/>
    <lineage>
        <taxon>Eukaryota</taxon>
        <taxon>Viridiplantae</taxon>
        <taxon>Streptophyta</taxon>
        <taxon>Embryophyta</taxon>
        <taxon>Tracheophyta</taxon>
        <taxon>Spermatophyta</taxon>
        <taxon>Magnoliopsida</taxon>
        <taxon>Liliopsida</taxon>
        <taxon>Poales</taxon>
        <taxon>Poaceae</taxon>
        <taxon>PACMAD clade</taxon>
        <taxon>Panicoideae</taxon>
        <taxon>Andropogonodae</taxon>
        <taxon>Andropogoneae</taxon>
        <taxon>Tripsacinae</taxon>
        <taxon>Zea</taxon>
    </lineage>
</organism>
<evidence type="ECO:0000313" key="4">
    <source>
        <dbReference type="Proteomes" id="UP000007305"/>
    </source>
</evidence>
<evidence type="ECO:0000256" key="1">
    <source>
        <dbReference type="SAM" id="MobiDB-lite"/>
    </source>
</evidence>
<sequence>MGQGAAKAKQAAAAVEEAVQKSPEKKNDGKKALKSSDADALIEFMRKNYDSKVKDVKEFDDFYHAIYELIEKFCEERGQLQYRIPPKDELKEKYERFHTGKGRNVTAQEFESIARAILKIDSFTFGKAAIDILVVLFGVPVCALLTKRIVPGLNAISDDIVIPAATSGAVVYLAKSNKL</sequence>
<dbReference type="EnsemblPlants" id="Zm00001eb347080_T001">
    <property type="protein sequence ID" value="Zm00001eb347080_P001"/>
    <property type="gene ID" value="Zm00001eb347080"/>
</dbReference>
<reference evidence="3" key="4">
    <citation type="submission" date="2021-05" db="UniProtKB">
        <authorList>
            <consortium name="EnsemblPlants"/>
        </authorList>
    </citation>
    <scope>IDENTIFICATION</scope>
    <source>
        <strain evidence="3">cv. B73</strain>
    </source>
</reference>
<gene>
    <name evidence="3" type="primary">LOC100276236</name>
    <name evidence="2" type="ORF">ZEAMMB73_Zm00001d009969</name>
</gene>
<evidence type="ECO:0000313" key="3">
    <source>
        <dbReference type="EnsemblPlants" id="Zm00001eb347080_P001"/>
    </source>
</evidence>
<dbReference type="OMA" id="AFYHAIY"/>
<proteinExistence type="evidence at protein level"/>
<dbReference type="PANTHER" id="PTHR37216">
    <property type="entry name" value="EXPRESSED PROTEIN"/>
    <property type="match status" value="1"/>
</dbReference>
<keyword evidence="5" id="KW-1267">Proteomics identification</keyword>
<evidence type="ECO:0007829" key="5">
    <source>
        <dbReference type="PeptideAtlas" id="K7VUG4"/>
    </source>
</evidence>
<reference evidence="3" key="3">
    <citation type="submission" date="2019-07" db="EMBL/GenBank/DDBJ databases">
        <authorList>
            <person name="Seetharam A."/>
            <person name="Woodhouse M."/>
            <person name="Cannon E."/>
        </authorList>
    </citation>
    <scope>NUCLEOTIDE SEQUENCE [LARGE SCALE GENOMIC DNA]</scope>
    <source>
        <strain evidence="3">cv. B73</strain>
    </source>
</reference>
<feature type="compositionally biased region" description="Low complexity" evidence="1">
    <location>
        <begin position="1"/>
        <end position="17"/>
    </location>
</feature>
<dbReference type="ExpressionAtlas" id="K7VUG4">
    <property type="expression patterns" value="baseline and differential"/>
</dbReference>
<dbReference type="FunCoup" id="K7VUG4">
    <property type="interactions" value="642"/>
</dbReference>
<dbReference type="PANTHER" id="PTHR37216:SF4">
    <property type="entry name" value="EF-HAND DOMAIN-CONTAINING PROTEIN"/>
    <property type="match status" value="1"/>
</dbReference>
<accession>K7VUG4</accession>
<dbReference type="Proteomes" id="UP000007305">
    <property type="component" value="Chromosome 8"/>
</dbReference>
<dbReference type="HOGENOM" id="CLU_110884_0_0_1"/>
<dbReference type="GeneID" id="100276236"/>
<name>K7VUG4_MAIZE</name>
<dbReference type="OrthoDB" id="785636at2759"/>
<dbReference type="Pfam" id="PF25284">
    <property type="entry name" value="DUF7874"/>
    <property type="match status" value="1"/>
</dbReference>
<dbReference type="eggNOG" id="ENOG502S0XA">
    <property type="taxonomic scope" value="Eukaryota"/>
</dbReference>
<keyword evidence="4" id="KW-1185">Reference proteome</keyword>
<feature type="compositionally biased region" description="Basic and acidic residues" evidence="1">
    <location>
        <begin position="18"/>
        <end position="34"/>
    </location>
</feature>
<dbReference type="KEGG" id="zma:100276236"/>
<dbReference type="Gramene" id="Zm00001eb347080_T001">
    <property type="protein sequence ID" value="Zm00001eb347080_P001"/>
    <property type="gene ID" value="Zm00001eb347080"/>
</dbReference>
<dbReference type="IntAct" id="K7VUG4">
    <property type="interactions" value="3"/>
</dbReference>
<feature type="region of interest" description="Disordered" evidence="1">
    <location>
        <begin position="1"/>
        <end position="34"/>
    </location>
</feature>
<protein>
    <submittedName>
        <fullName evidence="2 3">Uncharacterized protein</fullName>
    </submittedName>
</protein>